<evidence type="ECO:0000313" key="5">
    <source>
        <dbReference type="EMBL" id="GAA3166190.1"/>
    </source>
</evidence>
<dbReference type="NCBIfam" id="TIGR00229">
    <property type="entry name" value="sensory_box"/>
    <property type="match status" value="2"/>
</dbReference>
<dbReference type="PROSITE" id="PS50112">
    <property type="entry name" value="PAS"/>
    <property type="match status" value="2"/>
</dbReference>
<dbReference type="InterPro" id="IPR013656">
    <property type="entry name" value="PAS_4"/>
</dbReference>
<keyword evidence="1" id="KW-0378">Hydrolase</keyword>
<protein>
    <recommendedName>
        <fullName evidence="7">PAS domain S-box-containing protein</fullName>
    </recommendedName>
</protein>
<feature type="compositionally biased region" description="Basic and acidic residues" evidence="2">
    <location>
        <begin position="1"/>
        <end position="11"/>
    </location>
</feature>
<dbReference type="EMBL" id="BAAAVV010000003">
    <property type="protein sequence ID" value="GAA3166190.1"/>
    <property type="molecule type" value="Genomic_DNA"/>
</dbReference>
<dbReference type="Pfam" id="PF13185">
    <property type="entry name" value="GAF_2"/>
    <property type="match status" value="2"/>
</dbReference>
<dbReference type="InterPro" id="IPR001932">
    <property type="entry name" value="PPM-type_phosphatase-like_dom"/>
</dbReference>
<dbReference type="Gene3D" id="3.60.40.10">
    <property type="entry name" value="PPM-type phosphatase domain"/>
    <property type="match status" value="1"/>
</dbReference>
<dbReference type="InterPro" id="IPR001610">
    <property type="entry name" value="PAC"/>
</dbReference>
<dbReference type="PROSITE" id="PS50113">
    <property type="entry name" value="PAC"/>
    <property type="match status" value="1"/>
</dbReference>
<dbReference type="InterPro" id="IPR000700">
    <property type="entry name" value="PAS-assoc_C"/>
</dbReference>
<feature type="domain" description="PAS" evidence="3">
    <location>
        <begin position="32"/>
        <end position="109"/>
    </location>
</feature>
<dbReference type="InterPro" id="IPR000014">
    <property type="entry name" value="PAS"/>
</dbReference>
<dbReference type="SUPFAM" id="SSF55785">
    <property type="entry name" value="PYP-like sensor domain (PAS domain)"/>
    <property type="match status" value="2"/>
</dbReference>
<dbReference type="SUPFAM" id="SSF55781">
    <property type="entry name" value="GAF domain-like"/>
    <property type="match status" value="2"/>
</dbReference>
<dbReference type="SMART" id="SM00331">
    <property type="entry name" value="PP2C_SIG"/>
    <property type="match status" value="1"/>
</dbReference>
<evidence type="ECO:0000259" key="4">
    <source>
        <dbReference type="PROSITE" id="PS50113"/>
    </source>
</evidence>
<evidence type="ECO:0000256" key="2">
    <source>
        <dbReference type="SAM" id="MobiDB-lite"/>
    </source>
</evidence>
<dbReference type="RefSeq" id="WP_344688509.1">
    <property type="nucleotide sequence ID" value="NZ_BAAAVV010000003.1"/>
</dbReference>
<dbReference type="InterPro" id="IPR013655">
    <property type="entry name" value="PAS_fold_3"/>
</dbReference>
<dbReference type="Gene3D" id="3.30.450.40">
    <property type="match status" value="2"/>
</dbReference>
<dbReference type="PANTHER" id="PTHR43156:SF2">
    <property type="entry name" value="STAGE II SPORULATION PROTEIN E"/>
    <property type="match status" value="1"/>
</dbReference>
<dbReference type="Gene3D" id="3.30.450.20">
    <property type="entry name" value="PAS domain"/>
    <property type="match status" value="2"/>
</dbReference>
<organism evidence="5 6">
    <name type="scientific">Blastococcus jejuensis</name>
    <dbReference type="NCBI Taxonomy" id="351224"/>
    <lineage>
        <taxon>Bacteria</taxon>
        <taxon>Bacillati</taxon>
        <taxon>Actinomycetota</taxon>
        <taxon>Actinomycetes</taxon>
        <taxon>Geodermatophilales</taxon>
        <taxon>Geodermatophilaceae</taxon>
        <taxon>Blastococcus</taxon>
    </lineage>
</organism>
<dbReference type="InterPro" id="IPR052016">
    <property type="entry name" value="Bact_Sigma-Reg"/>
</dbReference>
<keyword evidence="6" id="KW-1185">Reference proteome</keyword>
<dbReference type="CDD" id="cd00130">
    <property type="entry name" value="PAS"/>
    <property type="match status" value="2"/>
</dbReference>
<evidence type="ECO:0000313" key="6">
    <source>
        <dbReference type="Proteomes" id="UP001499924"/>
    </source>
</evidence>
<gene>
    <name evidence="5" type="ORF">GCM10010531_18470</name>
</gene>
<evidence type="ECO:0008006" key="7">
    <source>
        <dbReference type="Google" id="ProtNLM"/>
    </source>
</evidence>
<dbReference type="InterPro" id="IPR036457">
    <property type="entry name" value="PPM-type-like_dom_sf"/>
</dbReference>
<evidence type="ECO:0000259" key="3">
    <source>
        <dbReference type="PROSITE" id="PS50112"/>
    </source>
</evidence>
<dbReference type="SMART" id="SM00091">
    <property type="entry name" value="PAS"/>
    <property type="match status" value="2"/>
</dbReference>
<dbReference type="SMART" id="SM00065">
    <property type="entry name" value="GAF"/>
    <property type="match status" value="2"/>
</dbReference>
<dbReference type="PANTHER" id="PTHR43156">
    <property type="entry name" value="STAGE II SPORULATION PROTEIN E-RELATED"/>
    <property type="match status" value="1"/>
</dbReference>
<reference evidence="6" key="1">
    <citation type="journal article" date="2019" name="Int. J. Syst. Evol. Microbiol.">
        <title>The Global Catalogue of Microorganisms (GCM) 10K type strain sequencing project: providing services to taxonomists for standard genome sequencing and annotation.</title>
        <authorList>
            <consortium name="The Broad Institute Genomics Platform"/>
            <consortium name="The Broad Institute Genome Sequencing Center for Infectious Disease"/>
            <person name="Wu L."/>
            <person name="Ma J."/>
        </authorList>
    </citation>
    <scope>NUCLEOTIDE SEQUENCE [LARGE SCALE GENOMIC DNA]</scope>
    <source>
        <strain evidence="6">JCM 15614</strain>
    </source>
</reference>
<feature type="region of interest" description="Disordered" evidence="2">
    <location>
        <begin position="1"/>
        <end position="27"/>
    </location>
</feature>
<sequence>MNESAAHRHQPEAPGPGTRAGPAEDDAAQPGELQRYRALVEYAPDAIVILDVDAGHFETVNAAAEALFGMSRAELLRVGPVEVSPPVQPDGRPSPAAAVAYLDRALAGERPRFEWEHRRADGMDVPCEVTLLRLPSADRRLVRGSILDITDRRAAEAALAEQAARRAAEQAARRSAEDSVARLQATVAGLNAIVWERHPATLRLTFVNERAEELLGYPASRWRTEDGLWESILHPDDRVEALARVRAAIDSDAVDFTLTYRVRAADGRWVWLQHLGHVARDDDGVAHTLHAVLFDVTDAKRREHSAALLAAAGQALAAPGAMVERLAAVAAHVVAQWTDRALVWLRGDDDRYRIVAAAPADDAADVIGVPLLRIPEELAPRVEAGQPFAIDELTEQLRRDATDIAPERLPTVWAGGARLVVPLISGGERVGLLTLAAVDPAHRYDDEDVALGGELGRHIAAMVAAERVSAQQQQLHRLTAALAAAGTAAEAAAALTASLHEALAASVVAVCTLGDDGQLHTVDVHGHSPGWEARFAAIRLSAPVPLAEAARTRQPVWLPDRATLLDRHPHVAPFLQPETQATASLPLLVGPRLIGALAVVFDRPRRFEAAERTFLLTVAGQVAAALERAALADVRREMADTLQRSLLPDRLPDHARLTVTARYLPAVVGTAAGGDWYDVRTVDGDCVTLVVGDVVGHGATAAAVMGRLSSALSALLLAGHRPAQALELLDRLAGQIDGAGLATVACLLLDPATGRLTYSLAGHPPPLLVTPGGPVTYLDGGHGPALGVPRVGQRTEAAITLPAEASLLLFTDGLVERRDAPLDVGLERLSAAVAAGRTASLTALVDGVLADMLDGVADDDVAVLAARLLPDPADLGLPHLGELRWARSGKDDRKIEAGATVIDDGRPAAGRAAADAGHVGPT</sequence>
<dbReference type="Pfam" id="PF08448">
    <property type="entry name" value="PAS_4"/>
    <property type="match status" value="1"/>
</dbReference>
<dbReference type="InterPro" id="IPR003018">
    <property type="entry name" value="GAF"/>
</dbReference>
<accession>A0ABP6P4B9</accession>
<proteinExistence type="predicted"/>
<feature type="domain" description="PAS" evidence="3">
    <location>
        <begin position="203"/>
        <end position="252"/>
    </location>
</feature>
<name>A0ABP6P4B9_9ACTN</name>
<dbReference type="Pfam" id="PF07228">
    <property type="entry name" value="SpoIIE"/>
    <property type="match status" value="1"/>
</dbReference>
<dbReference type="InterPro" id="IPR029016">
    <property type="entry name" value="GAF-like_dom_sf"/>
</dbReference>
<dbReference type="Proteomes" id="UP001499924">
    <property type="component" value="Unassembled WGS sequence"/>
</dbReference>
<feature type="domain" description="PAC" evidence="4">
    <location>
        <begin position="256"/>
        <end position="308"/>
    </location>
</feature>
<dbReference type="InterPro" id="IPR035965">
    <property type="entry name" value="PAS-like_dom_sf"/>
</dbReference>
<evidence type="ECO:0000256" key="1">
    <source>
        <dbReference type="ARBA" id="ARBA00022801"/>
    </source>
</evidence>
<dbReference type="Pfam" id="PF08447">
    <property type="entry name" value="PAS_3"/>
    <property type="match status" value="1"/>
</dbReference>
<dbReference type="SMART" id="SM00086">
    <property type="entry name" value="PAC"/>
    <property type="match status" value="2"/>
</dbReference>
<comment type="caution">
    <text evidence="5">The sequence shown here is derived from an EMBL/GenBank/DDBJ whole genome shotgun (WGS) entry which is preliminary data.</text>
</comment>